<feature type="region of interest" description="Disordered" evidence="5">
    <location>
        <begin position="37"/>
        <end position="57"/>
    </location>
</feature>
<evidence type="ECO:0000256" key="2">
    <source>
        <dbReference type="ARBA" id="ARBA00022603"/>
    </source>
</evidence>
<gene>
    <name evidence="6" type="ORF">OLC1_LOCUS16376</name>
</gene>
<dbReference type="Proteomes" id="UP001161247">
    <property type="component" value="Chromosome 6"/>
</dbReference>
<evidence type="ECO:0000256" key="4">
    <source>
        <dbReference type="ARBA" id="ARBA00022691"/>
    </source>
</evidence>
<evidence type="ECO:0000256" key="5">
    <source>
        <dbReference type="SAM" id="MobiDB-lite"/>
    </source>
</evidence>
<dbReference type="SUPFAM" id="SSF53335">
    <property type="entry name" value="S-adenosyl-L-methionine-dependent methyltransferases"/>
    <property type="match status" value="1"/>
</dbReference>
<dbReference type="Gene3D" id="3.40.50.150">
    <property type="entry name" value="Vaccinia Virus protein VP39"/>
    <property type="match status" value="1"/>
</dbReference>
<dbReference type="GO" id="GO:0008757">
    <property type="term" value="F:S-adenosylmethionine-dependent methyltransferase activity"/>
    <property type="evidence" value="ECO:0007669"/>
    <property type="project" value="InterPro"/>
</dbReference>
<dbReference type="PANTHER" id="PTHR32183:SF11">
    <property type="entry name" value="THIOL METHYLTRANSFERASE 2-RELATED"/>
    <property type="match status" value="1"/>
</dbReference>
<accession>A0AAV1DK71</accession>
<reference evidence="6" key="1">
    <citation type="submission" date="2023-03" db="EMBL/GenBank/DDBJ databases">
        <authorList>
            <person name="Julca I."/>
        </authorList>
    </citation>
    <scope>NUCLEOTIDE SEQUENCE</scope>
</reference>
<evidence type="ECO:0000313" key="7">
    <source>
        <dbReference type="Proteomes" id="UP001161247"/>
    </source>
</evidence>
<name>A0AAV1DK71_OLDCO</name>
<organism evidence="6 7">
    <name type="scientific">Oldenlandia corymbosa var. corymbosa</name>
    <dbReference type="NCBI Taxonomy" id="529605"/>
    <lineage>
        <taxon>Eukaryota</taxon>
        <taxon>Viridiplantae</taxon>
        <taxon>Streptophyta</taxon>
        <taxon>Embryophyta</taxon>
        <taxon>Tracheophyta</taxon>
        <taxon>Spermatophyta</taxon>
        <taxon>Magnoliopsida</taxon>
        <taxon>eudicotyledons</taxon>
        <taxon>Gunneridae</taxon>
        <taxon>Pentapetalae</taxon>
        <taxon>asterids</taxon>
        <taxon>lamiids</taxon>
        <taxon>Gentianales</taxon>
        <taxon>Rubiaceae</taxon>
        <taxon>Rubioideae</taxon>
        <taxon>Spermacoceae</taxon>
        <taxon>Hedyotis-Oldenlandia complex</taxon>
        <taxon>Oldenlandia</taxon>
    </lineage>
</organism>
<protein>
    <submittedName>
        <fullName evidence="6">OLC1v1007830C1</fullName>
    </submittedName>
</protein>
<dbReference type="GO" id="GO:0032259">
    <property type="term" value="P:methylation"/>
    <property type="evidence" value="ECO:0007669"/>
    <property type="project" value="UniProtKB-KW"/>
</dbReference>
<feature type="compositionally biased region" description="Polar residues" evidence="5">
    <location>
        <begin position="40"/>
        <end position="53"/>
    </location>
</feature>
<dbReference type="PROSITE" id="PS51585">
    <property type="entry name" value="SAM_MT_TPMT"/>
    <property type="match status" value="1"/>
</dbReference>
<dbReference type="CDD" id="cd02440">
    <property type="entry name" value="AdoMet_MTases"/>
    <property type="match status" value="1"/>
</dbReference>
<dbReference type="EMBL" id="OX459123">
    <property type="protein sequence ID" value="CAI9108266.1"/>
    <property type="molecule type" value="Genomic_DNA"/>
</dbReference>
<dbReference type="Pfam" id="PF05724">
    <property type="entry name" value="TPMT"/>
    <property type="match status" value="1"/>
</dbReference>
<evidence type="ECO:0000256" key="3">
    <source>
        <dbReference type="ARBA" id="ARBA00022679"/>
    </source>
</evidence>
<keyword evidence="1" id="KW-0597">Phosphoprotein</keyword>
<dbReference type="PANTHER" id="PTHR32183">
    <property type="match status" value="1"/>
</dbReference>
<proteinExistence type="predicted"/>
<evidence type="ECO:0000313" key="6">
    <source>
        <dbReference type="EMBL" id="CAI9108266.1"/>
    </source>
</evidence>
<keyword evidence="7" id="KW-1185">Reference proteome</keyword>
<evidence type="ECO:0000256" key="1">
    <source>
        <dbReference type="ARBA" id="ARBA00022553"/>
    </source>
</evidence>
<dbReference type="InterPro" id="IPR008854">
    <property type="entry name" value="TPMT"/>
</dbReference>
<dbReference type="AlphaFoldDB" id="A0AAV1DK71"/>
<keyword evidence="4" id="KW-0949">S-adenosyl-L-methionine</keyword>
<keyword evidence="3" id="KW-0808">Transferase</keyword>
<dbReference type="InterPro" id="IPR029063">
    <property type="entry name" value="SAM-dependent_MTases_sf"/>
</dbReference>
<keyword evidence="2" id="KW-0489">Methyltransferase</keyword>
<sequence>MSSRLLFPTCNLRLLITSLPSSSSALLKFKIPRMERARKSSSGSTNDTSTPKSSAKVEKFQQVLHSNPTTDGGWQKCWEEGLTPWDLGQPTPVLLHLHEKGEIPQGRALIPGCGTGYDVLAIAGPERYVVGLDVSETAIENALKFSSSANGKYFEFLKTDFFTWHPTELFDFIFDYTFFCAIEPDLRSSWAVKMRDFLKPGGELMTLMFPVSNHEGGPPYKVSVADYEDVLHPLGFKAISIVDNDMAVARRKGAEKLGRWKRPICQSSL</sequence>